<sequence length="116" mass="13385">MKTFLIKDDDIVIENGDVMLVYDTDEICQCVERAITTRLEEFFLSLEHGMDYEEMQSKAPDIDRLKLDVIEAALQEERLSLIESIYIDINRANRKANIMFVGILENGEEIQGEVVI</sequence>
<comment type="caution">
    <text evidence="1">The sequence shown here is derived from an EMBL/GenBank/DDBJ whole genome shotgun (WGS) entry which is preliminary data.</text>
</comment>
<proteinExistence type="predicted"/>
<dbReference type="RefSeq" id="WP_009530849.1">
    <property type="nucleotide sequence ID" value="NZ_ALNK01000017.1"/>
</dbReference>
<evidence type="ECO:0000313" key="2">
    <source>
        <dbReference type="Proteomes" id="UP000005244"/>
    </source>
</evidence>
<evidence type="ECO:0008006" key="3">
    <source>
        <dbReference type="Google" id="ProtNLM"/>
    </source>
</evidence>
<name>J6HCX8_9FIRM</name>
<reference evidence="1 2" key="1">
    <citation type="submission" date="2012-07" db="EMBL/GenBank/DDBJ databases">
        <authorList>
            <person name="Durkin A.S."/>
            <person name="McCorrison J."/>
            <person name="Torralba M."/>
            <person name="Gillis M."/>
            <person name="Methe B."/>
            <person name="Sutton G."/>
            <person name="Nelson K.E."/>
        </authorList>
    </citation>
    <scope>NUCLEOTIDE SEQUENCE [LARGE SCALE GENOMIC DNA]</scope>
    <source>
        <strain evidence="1 2">OBRC8</strain>
    </source>
</reference>
<dbReference type="PATRIC" id="fig|796941.3.peg.996"/>
<gene>
    <name evidence="1" type="ORF">HMPREF1143_0485</name>
</gene>
<evidence type="ECO:0000313" key="1">
    <source>
        <dbReference type="EMBL" id="EJU22955.1"/>
    </source>
</evidence>
<dbReference type="Pfam" id="PF10934">
    <property type="entry name" value="Sheath_initiator"/>
    <property type="match status" value="1"/>
</dbReference>
<dbReference type="InterPro" id="IPR020288">
    <property type="entry name" value="Sheath_initiator"/>
</dbReference>
<dbReference type="AlphaFoldDB" id="J6HCX8"/>
<keyword evidence="2" id="KW-1185">Reference proteome</keyword>
<organism evidence="1 2">
    <name type="scientific">Peptoanaerobacter stomatis</name>
    <dbReference type="NCBI Taxonomy" id="796937"/>
    <lineage>
        <taxon>Bacteria</taxon>
        <taxon>Bacillati</taxon>
        <taxon>Bacillota</taxon>
        <taxon>Clostridia</taxon>
        <taxon>Peptostreptococcales</taxon>
        <taxon>Filifactoraceae</taxon>
        <taxon>Peptoanaerobacter</taxon>
    </lineage>
</organism>
<accession>J6HCX8</accession>
<dbReference type="EMBL" id="ALNK01000017">
    <property type="protein sequence ID" value="EJU22955.1"/>
    <property type="molecule type" value="Genomic_DNA"/>
</dbReference>
<protein>
    <recommendedName>
        <fullName evidence="3">PF10934 family protein</fullName>
    </recommendedName>
</protein>
<dbReference type="Proteomes" id="UP000005244">
    <property type="component" value="Unassembled WGS sequence"/>
</dbReference>